<feature type="compositionally biased region" description="Polar residues" evidence="1">
    <location>
        <begin position="10"/>
        <end position="19"/>
    </location>
</feature>
<evidence type="ECO:0000256" key="1">
    <source>
        <dbReference type="SAM" id="MobiDB-lite"/>
    </source>
</evidence>
<reference evidence="2" key="2">
    <citation type="journal article" date="2015" name="Fish Shellfish Immunol.">
        <title>Early steps in the European eel (Anguilla anguilla)-Vibrio vulnificus interaction in the gills: Role of the RtxA13 toxin.</title>
        <authorList>
            <person name="Callol A."/>
            <person name="Pajuelo D."/>
            <person name="Ebbesson L."/>
            <person name="Teles M."/>
            <person name="MacKenzie S."/>
            <person name="Amaro C."/>
        </authorList>
    </citation>
    <scope>NUCLEOTIDE SEQUENCE</scope>
</reference>
<dbReference type="AlphaFoldDB" id="A0A0E9WBV0"/>
<evidence type="ECO:0000313" key="2">
    <source>
        <dbReference type="EMBL" id="JAH87864.1"/>
    </source>
</evidence>
<organism evidence="2">
    <name type="scientific">Anguilla anguilla</name>
    <name type="common">European freshwater eel</name>
    <name type="synonym">Muraena anguilla</name>
    <dbReference type="NCBI Taxonomy" id="7936"/>
    <lineage>
        <taxon>Eukaryota</taxon>
        <taxon>Metazoa</taxon>
        <taxon>Chordata</taxon>
        <taxon>Craniata</taxon>
        <taxon>Vertebrata</taxon>
        <taxon>Euteleostomi</taxon>
        <taxon>Actinopterygii</taxon>
        <taxon>Neopterygii</taxon>
        <taxon>Teleostei</taxon>
        <taxon>Anguilliformes</taxon>
        <taxon>Anguillidae</taxon>
        <taxon>Anguilla</taxon>
    </lineage>
</organism>
<proteinExistence type="predicted"/>
<protein>
    <submittedName>
        <fullName evidence="2">Uncharacterized protein</fullName>
    </submittedName>
</protein>
<accession>A0A0E9WBV0</accession>
<dbReference type="EMBL" id="GBXM01020713">
    <property type="protein sequence ID" value="JAH87864.1"/>
    <property type="molecule type" value="Transcribed_RNA"/>
</dbReference>
<name>A0A0E9WBV0_ANGAN</name>
<reference evidence="2" key="1">
    <citation type="submission" date="2014-11" db="EMBL/GenBank/DDBJ databases">
        <authorList>
            <person name="Amaro Gonzalez C."/>
        </authorList>
    </citation>
    <scope>NUCLEOTIDE SEQUENCE</scope>
</reference>
<feature type="region of interest" description="Disordered" evidence="1">
    <location>
        <begin position="1"/>
        <end position="20"/>
    </location>
</feature>
<sequence length="52" mass="5570">MASCGPLKKCNTSNLSSHNKAGANVASCTRKWHWPCFGVSQGIKSMSYPLKG</sequence>